<reference evidence="1 2" key="1">
    <citation type="journal article" date="2020" name="IScience">
        <title>Genome Sequencing of the Endangered Kingdonia uniflora (Circaeasteraceae, Ranunculales) Reveals Potential Mechanisms of Evolutionary Specialization.</title>
        <authorList>
            <person name="Sun Y."/>
            <person name="Deng T."/>
            <person name="Zhang A."/>
            <person name="Moore M.J."/>
            <person name="Landis J.B."/>
            <person name="Lin N."/>
            <person name="Zhang H."/>
            <person name="Zhang X."/>
            <person name="Huang J."/>
            <person name="Zhang X."/>
            <person name="Sun H."/>
            <person name="Wang H."/>
        </authorList>
    </citation>
    <scope>NUCLEOTIDE SEQUENCE [LARGE SCALE GENOMIC DNA]</scope>
    <source>
        <strain evidence="1">TB1705</strain>
        <tissue evidence="1">Leaf</tissue>
    </source>
</reference>
<keyword evidence="2" id="KW-1185">Reference proteome</keyword>
<sequence length="72" mass="8672">MDLKYGSQDTPTPLEQTFKTDFTKFVRTDSQSIRTKWVLSILFEQINSLFEQNFKKTFFLTVFDPRSFHELR</sequence>
<comment type="caution">
    <text evidence="1">The sequence shown here is derived from an EMBL/GenBank/DDBJ whole genome shotgun (WGS) entry which is preliminary data.</text>
</comment>
<accession>A0A7J7NTF3</accession>
<feature type="non-terminal residue" evidence="1">
    <location>
        <position position="1"/>
    </location>
</feature>
<dbReference type="AlphaFoldDB" id="A0A7J7NTF3"/>
<gene>
    <name evidence="1" type="ORF">GIB67_038731</name>
</gene>
<proteinExistence type="predicted"/>
<dbReference type="EMBL" id="JACGCM010000601">
    <property type="protein sequence ID" value="KAF6170198.1"/>
    <property type="molecule type" value="Genomic_DNA"/>
</dbReference>
<evidence type="ECO:0000313" key="1">
    <source>
        <dbReference type="EMBL" id="KAF6170198.1"/>
    </source>
</evidence>
<dbReference type="Proteomes" id="UP000541444">
    <property type="component" value="Unassembled WGS sequence"/>
</dbReference>
<name>A0A7J7NTF3_9MAGN</name>
<organism evidence="1 2">
    <name type="scientific">Kingdonia uniflora</name>
    <dbReference type="NCBI Taxonomy" id="39325"/>
    <lineage>
        <taxon>Eukaryota</taxon>
        <taxon>Viridiplantae</taxon>
        <taxon>Streptophyta</taxon>
        <taxon>Embryophyta</taxon>
        <taxon>Tracheophyta</taxon>
        <taxon>Spermatophyta</taxon>
        <taxon>Magnoliopsida</taxon>
        <taxon>Ranunculales</taxon>
        <taxon>Circaeasteraceae</taxon>
        <taxon>Kingdonia</taxon>
    </lineage>
</organism>
<evidence type="ECO:0000313" key="2">
    <source>
        <dbReference type="Proteomes" id="UP000541444"/>
    </source>
</evidence>
<protein>
    <submittedName>
        <fullName evidence="1">Uncharacterized protein</fullName>
    </submittedName>
</protein>